<evidence type="ECO:0000256" key="2">
    <source>
        <dbReference type="ARBA" id="ARBA00022475"/>
    </source>
</evidence>
<keyword evidence="5 6" id="KW-0472">Membrane</keyword>
<comment type="caution">
    <text evidence="8">The sequence shown here is derived from an EMBL/GenBank/DDBJ whole genome shotgun (WGS) entry which is preliminary data.</text>
</comment>
<dbReference type="InterPro" id="IPR036866">
    <property type="entry name" value="RibonucZ/Hydroxyglut_hydro"/>
</dbReference>
<dbReference type="Gene3D" id="3.60.15.10">
    <property type="entry name" value="Ribonuclease Z/Hydroxyacylglutathione hydrolase-like"/>
    <property type="match status" value="1"/>
</dbReference>
<keyword evidence="9" id="KW-1185">Reference proteome</keyword>
<keyword evidence="3 6" id="KW-0812">Transmembrane</keyword>
<dbReference type="RefSeq" id="WP_187717620.1">
    <property type="nucleotide sequence ID" value="NZ_JACTAH010000001.1"/>
</dbReference>
<keyword evidence="4 6" id="KW-1133">Transmembrane helix</keyword>
<evidence type="ECO:0000313" key="8">
    <source>
        <dbReference type="EMBL" id="MBD8502873.1"/>
    </source>
</evidence>
<dbReference type="NCBIfam" id="TIGR00360">
    <property type="entry name" value="ComEC_N-term"/>
    <property type="match status" value="1"/>
</dbReference>
<dbReference type="Pfam" id="PF00753">
    <property type="entry name" value="Lactamase_B"/>
    <property type="match status" value="1"/>
</dbReference>
<dbReference type="PANTHER" id="PTHR30619">
    <property type="entry name" value="DNA INTERNALIZATION/COMPETENCE PROTEIN COMEC/REC2"/>
    <property type="match status" value="1"/>
</dbReference>
<dbReference type="Proteomes" id="UP000603602">
    <property type="component" value="Unassembled WGS sequence"/>
</dbReference>
<dbReference type="SMART" id="SM00849">
    <property type="entry name" value="Lactamase_B"/>
    <property type="match status" value="1"/>
</dbReference>
<dbReference type="PANTHER" id="PTHR30619:SF1">
    <property type="entry name" value="RECOMBINATION PROTEIN 2"/>
    <property type="match status" value="1"/>
</dbReference>
<dbReference type="InterPro" id="IPR035681">
    <property type="entry name" value="ComA-like_MBL"/>
</dbReference>
<dbReference type="InterPro" id="IPR025405">
    <property type="entry name" value="DUF4131"/>
</dbReference>
<dbReference type="InterPro" id="IPR004477">
    <property type="entry name" value="ComEC_N"/>
</dbReference>
<feature type="transmembrane region" description="Helical" evidence="6">
    <location>
        <begin position="360"/>
        <end position="379"/>
    </location>
</feature>
<feature type="transmembrane region" description="Helical" evidence="6">
    <location>
        <begin position="391"/>
        <end position="411"/>
    </location>
</feature>
<feature type="transmembrane region" description="Helical" evidence="6">
    <location>
        <begin position="417"/>
        <end position="438"/>
    </location>
</feature>
<dbReference type="CDD" id="cd07731">
    <property type="entry name" value="ComA-like_MBL-fold"/>
    <property type="match status" value="1"/>
</dbReference>
<accession>A0ABR9B938</accession>
<dbReference type="Pfam" id="PF03772">
    <property type="entry name" value="Competence"/>
    <property type="match status" value="1"/>
</dbReference>
<dbReference type="InterPro" id="IPR052159">
    <property type="entry name" value="Competence_DNA_uptake"/>
</dbReference>
<feature type="transmembrane region" description="Helical" evidence="6">
    <location>
        <begin position="26"/>
        <end position="45"/>
    </location>
</feature>
<sequence length="775" mass="82864">MRYAVILFALGVWIFQQLPSVPPAEWMLLGTLALTAAAVAGFLARERLSVRWRWVLPGLLALSAGLLWAGWRAEWRLADELPMAVEGRDVVVSGVVAGLPQALGDSVRFVFEVESADAAVPVRLLLSWYADRRSGELPPPVHAGERWRLTLRLKRPHGFSNPHGFDYEAWLLERGLRATGYVRKAEGNRRLAEAGGQPMLRVHRLRESVRERFATVLGEGAQAGILTALAIGDQRAIAPAQWEVFRRTGVNHLVAISGLHVSLVALCAGGLAGWLWRRVPRLLLHVPVRRVALLAAVLAATCYALLAGMGIPVQRALIMLVVAAAALHGGRELAGSRVLALALLAVLVVDPWAVLSAGFWLSFAAVGVILLMLAGRLQALTGWRAALRVQLAITVALVPALLVLFQGFSLVSPLANALAIPLVSLVITPLVLVAVLVPLEAPLHLAHWVAGTMMGALEWLGARDFALWQQAAPPVVAVAAACAGLAWLLLPRGTPARPAAALAVVPLLMWAPPRPPAGAFVATVLDVGQGQAVHVQTTGRDLLIDAGPPYGPVADAGERVVLPYLRAAGVQRLDLLVLTHGDADHAGGAASVLDGIPVSAVMTGDEAVPATDGSRRRCRAGEAWTWDGVRFRVLHPAAEDAGLRRDNDRACVLRIEADGGAMLVASDIEKAAERALLARGTEGLASTVLVAPHHGSRSSSTAALVQAVRPREVLYSVGYRNPFGHPHPEVWARWTASGARAWRTDSQGALRVVADGQGVRIEAERERQPRYWHGR</sequence>
<gene>
    <name evidence="8" type="ORF">IFO67_08265</name>
</gene>
<organism evidence="8 9">
    <name type="scientific">Thauera sedimentorum</name>
    <dbReference type="NCBI Taxonomy" id="2767595"/>
    <lineage>
        <taxon>Bacteria</taxon>
        <taxon>Pseudomonadati</taxon>
        <taxon>Pseudomonadota</taxon>
        <taxon>Betaproteobacteria</taxon>
        <taxon>Rhodocyclales</taxon>
        <taxon>Zoogloeaceae</taxon>
        <taxon>Thauera</taxon>
    </lineage>
</organism>
<dbReference type="NCBIfam" id="TIGR00361">
    <property type="entry name" value="ComEC_Rec2"/>
    <property type="match status" value="1"/>
</dbReference>
<dbReference type="Pfam" id="PF13567">
    <property type="entry name" value="DUF4131"/>
    <property type="match status" value="1"/>
</dbReference>
<keyword evidence="2" id="KW-1003">Cell membrane</keyword>
<evidence type="ECO:0000256" key="4">
    <source>
        <dbReference type="ARBA" id="ARBA00022989"/>
    </source>
</evidence>
<comment type="subcellular location">
    <subcellularLocation>
        <location evidence="1">Cell membrane</location>
        <topology evidence="1">Multi-pass membrane protein</topology>
    </subcellularLocation>
</comment>
<evidence type="ECO:0000259" key="7">
    <source>
        <dbReference type="SMART" id="SM00849"/>
    </source>
</evidence>
<protein>
    <submittedName>
        <fullName evidence="8">DNA internalization-related competence protein ComEC/Rec2</fullName>
    </submittedName>
</protein>
<dbReference type="InterPro" id="IPR004797">
    <property type="entry name" value="Competence_ComEC/Rec2"/>
</dbReference>
<evidence type="ECO:0000256" key="5">
    <source>
        <dbReference type="ARBA" id="ARBA00023136"/>
    </source>
</evidence>
<proteinExistence type="predicted"/>
<dbReference type="EMBL" id="JACYTO010000001">
    <property type="protein sequence ID" value="MBD8502873.1"/>
    <property type="molecule type" value="Genomic_DNA"/>
</dbReference>
<feature type="domain" description="Metallo-beta-lactamase" evidence="7">
    <location>
        <begin position="529"/>
        <end position="719"/>
    </location>
</feature>
<name>A0ABR9B938_9RHOO</name>
<feature type="transmembrane region" description="Helical" evidence="6">
    <location>
        <begin position="253"/>
        <end position="276"/>
    </location>
</feature>
<feature type="transmembrane region" description="Helical" evidence="6">
    <location>
        <begin position="337"/>
        <end position="354"/>
    </location>
</feature>
<dbReference type="SUPFAM" id="SSF56281">
    <property type="entry name" value="Metallo-hydrolase/oxidoreductase"/>
    <property type="match status" value="1"/>
</dbReference>
<feature type="transmembrane region" description="Helical" evidence="6">
    <location>
        <begin position="468"/>
        <end position="490"/>
    </location>
</feature>
<evidence type="ECO:0000256" key="1">
    <source>
        <dbReference type="ARBA" id="ARBA00004651"/>
    </source>
</evidence>
<evidence type="ECO:0000313" key="9">
    <source>
        <dbReference type="Proteomes" id="UP000603602"/>
    </source>
</evidence>
<feature type="transmembrane region" description="Helical" evidence="6">
    <location>
        <begin position="288"/>
        <end position="306"/>
    </location>
</feature>
<evidence type="ECO:0000256" key="6">
    <source>
        <dbReference type="SAM" id="Phobius"/>
    </source>
</evidence>
<evidence type="ECO:0000256" key="3">
    <source>
        <dbReference type="ARBA" id="ARBA00022692"/>
    </source>
</evidence>
<dbReference type="InterPro" id="IPR001279">
    <property type="entry name" value="Metallo-B-lactamas"/>
</dbReference>
<feature type="transmembrane region" description="Helical" evidence="6">
    <location>
        <begin position="445"/>
        <end position="462"/>
    </location>
</feature>
<reference evidence="9" key="1">
    <citation type="submission" date="2023-07" db="EMBL/GenBank/DDBJ databases">
        <title>Thauera sp. CAU 1555 isolated from sand of Yaerae Beach.</title>
        <authorList>
            <person name="Kim W."/>
        </authorList>
    </citation>
    <scope>NUCLEOTIDE SEQUENCE [LARGE SCALE GENOMIC DNA]</scope>
    <source>
        <strain evidence="9">CAU 1555</strain>
    </source>
</reference>